<feature type="transmembrane region" description="Helical" evidence="2">
    <location>
        <begin position="120"/>
        <end position="138"/>
    </location>
</feature>
<sequence length="180" mass="19994">QMMANGGFRELSGKPGRGIISPTDEGAMEGRGEVVLKNKITTSDAGPKYLHYSMHIIVNPSSHDVNDVFPYGVITIPDYIVRLPVSFSFLLGDFSGCGGENSAVDDYSVLVRDRTFMGKFYFFLPISFVTLLLHGLRYVLGDTLVGSIAPFVALFCYNWIEVHSYKWNRSNARMGCCKSE</sequence>
<evidence type="ECO:0008006" key="5">
    <source>
        <dbReference type="Google" id="ProtNLM"/>
    </source>
</evidence>
<reference evidence="3" key="1">
    <citation type="submission" date="2023-10" db="EMBL/GenBank/DDBJ databases">
        <title>Genome assembly of Pristionchus species.</title>
        <authorList>
            <person name="Yoshida K."/>
            <person name="Sommer R.J."/>
        </authorList>
    </citation>
    <scope>NUCLEOTIDE SEQUENCE</scope>
    <source>
        <strain evidence="3">RS0144</strain>
    </source>
</reference>
<gene>
    <name evidence="3" type="ORF">PENTCL1PPCAC_22166</name>
</gene>
<evidence type="ECO:0000256" key="2">
    <source>
        <dbReference type="SAM" id="Phobius"/>
    </source>
</evidence>
<keyword evidence="2" id="KW-1133">Transmembrane helix</keyword>
<evidence type="ECO:0000313" key="3">
    <source>
        <dbReference type="EMBL" id="GMS99991.1"/>
    </source>
</evidence>
<dbReference type="Proteomes" id="UP001432027">
    <property type="component" value="Unassembled WGS sequence"/>
</dbReference>
<dbReference type="EMBL" id="BTSX01000005">
    <property type="protein sequence ID" value="GMS99991.1"/>
    <property type="molecule type" value="Genomic_DNA"/>
</dbReference>
<protein>
    <recommendedName>
        <fullName evidence="5">G protein-coupled receptor</fullName>
    </recommendedName>
</protein>
<comment type="caution">
    <text evidence="3">The sequence shown here is derived from an EMBL/GenBank/DDBJ whole genome shotgun (WGS) entry which is preliminary data.</text>
</comment>
<feature type="transmembrane region" description="Helical" evidence="2">
    <location>
        <begin position="144"/>
        <end position="160"/>
    </location>
</feature>
<evidence type="ECO:0000313" key="4">
    <source>
        <dbReference type="Proteomes" id="UP001432027"/>
    </source>
</evidence>
<proteinExistence type="predicted"/>
<keyword evidence="2" id="KW-0812">Transmembrane</keyword>
<evidence type="ECO:0000256" key="1">
    <source>
        <dbReference type="SAM" id="MobiDB-lite"/>
    </source>
</evidence>
<feature type="region of interest" description="Disordered" evidence="1">
    <location>
        <begin position="1"/>
        <end position="24"/>
    </location>
</feature>
<feature type="non-terminal residue" evidence="3">
    <location>
        <position position="180"/>
    </location>
</feature>
<name>A0AAV5TZP3_9BILA</name>
<dbReference type="AlphaFoldDB" id="A0AAV5TZP3"/>
<keyword evidence="4" id="KW-1185">Reference proteome</keyword>
<accession>A0AAV5TZP3</accession>
<feature type="non-terminal residue" evidence="3">
    <location>
        <position position="1"/>
    </location>
</feature>
<keyword evidence="2" id="KW-0472">Membrane</keyword>
<organism evidence="3 4">
    <name type="scientific">Pristionchus entomophagus</name>
    <dbReference type="NCBI Taxonomy" id="358040"/>
    <lineage>
        <taxon>Eukaryota</taxon>
        <taxon>Metazoa</taxon>
        <taxon>Ecdysozoa</taxon>
        <taxon>Nematoda</taxon>
        <taxon>Chromadorea</taxon>
        <taxon>Rhabditida</taxon>
        <taxon>Rhabditina</taxon>
        <taxon>Diplogasteromorpha</taxon>
        <taxon>Diplogasteroidea</taxon>
        <taxon>Neodiplogasteridae</taxon>
        <taxon>Pristionchus</taxon>
    </lineage>
</organism>